<evidence type="ECO:0000256" key="6">
    <source>
        <dbReference type="ARBA" id="ARBA00022679"/>
    </source>
</evidence>
<evidence type="ECO:0000256" key="4">
    <source>
        <dbReference type="ARBA" id="ARBA00020295"/>
    </source>
</evidence>
<keyword evidence="5 10" id="KW-0328">Glycosyltransferase</keyword>
<protein>
    <recommendedName>
        <fullName evidence="4 10">4-alpha-glucanotransferase</fullName>
        <ecNumber evidence="3 10">2.4.1.25</ecNumber>
    </recommendedName>
    <alternativeName>
        <fullName evidence="8 10">Amylomaltase</fullName>
    </alternativeName>
    <alternativeName>
        <fullName evidence="9 10">Disproportionating enzyme</fullName>
    </alternativeName>
</protein>
<dbReference type="NCBIfam" id="TIGR00217">
    <property type="entry name" value="malQ"/>
    <property type="match status" value="1"/>
</dbReference>
<evidence type="ECO:0000256" key="3">
    <source>
        <dbReference type="ARBA" id="ARBA00012560"/>
    </source>
</evidence>
<dbReference type="Proteomes" id="UP001321786">
    <property type="component" value="Chromosome"/>
</dbReference>
<keyword evidence="12" id="KW-1185">Reference proteome</keyword>
<dbReference type="InterPro" id="IPR003385">
    <property type="entry name" value="Glyco_hydro_77"/>
</dbReference>
<dbReference type="GO" id="GO:0005975">
    <property type="term" value="P:carbohydrate metabolic process"/>
    <property type="evidence" value="ECO:0007669"/>
    <property type="project" value="InterPro"/>
</dbReference>
<dbReference type="GO" id="GO:0004134">
    <property type="term" value="F:4-alpha-glucanotransferase activity"/>
    <property type="evidence" value="ECO:0007669"/>
    <property type="project" value="UniProtKB-EC"/>
</dbReference>
<reference evidence="11 12" key="1">
    <citation type="submission" date="2023-08" db="EMBL/GenBank/DDBJ databases">
        <title>Helicovermis profunda gen. nov., sp. nov., a novel mesophilic, fermentative bacterium within the Bacillota from a deep-sea hydrothermal vent chimney.</title>
        <authorList>
            <person name="Miyazaki U."/>
            <person name="Mizutani D."/>
            <person name="Hashimoto Y."/>
            <person name="Tame A."/>
            <person name="Sawayama S."/>
            <person name="Miyazaki J."/>
            <person name="Takai K."/>
            <person name="Nakagawa S."/>
        </authorList>
    </citation>
    <scope>NUCLEOTIDE SEQUENCE [LARGE SCALE GENOMIC DNA]</scope>
    <source>
        <strain evidence="11 12">S502</strain>
    </source>
</reference>
<keyword evidence="6 10" id="KW-0808">Transferase</keyword>
<evidence type="ECO:0000256" key="5">
    <source>
        <dbReference type="ARBA" id="ARBA00022676"/>
    </source>
</evidence>
<evidence type="ECO:0000256" key="2">
    <source>
        <dbReference type="ARBA" id="ARBA00005684"/>
    </source>
</evidence>
<proteinExistence type="inferred from homology"/>
<organism evidence="11 12">
    <name type="scientific">Helicovermis profundi</name>
    <dbReference type="NCBI Taxonomy" id="3065157"/>
    <lineage>
        <taxon>Bacteria</taxon>
        <taxon>Bacillati</taxon>
        <taxon>Bacillota</taxon>
        <taxon>Clostridia</taxon>
        <taxon>Helicovermis</taxon>
    </lineage>
</organism>
<gene>
    <name evidence="11" type="primary">malQ</name>
    <name evidence="11" type="ORF">HLPR_01430</name>
</gene>
<dbReference type="Gene3D" id="3.20.20.80">
    <property type="entry name" value="Glycosidases"/>
    <property type="match status" value="1"/>
</dbReference>
<evidence type="ECO:0000256" key="7">
    <source>
        <dbReference type="ARBA" id="ARBA00023277"/>
    </source>
</evidence>
<keyword evidence="7 10" id="KW-0119">Carbohydrate metabolism</keyword>
<comment type="catalytic activity">
    <reaction evidence="1 10">
        <text>Transfers a segment of a (1-&gt;4)-alpha-D-glucan to a new position in an acceptor, which may be glucose or a (1-&gt;4)-alpha-D-glucan.</text>
        <dbReference type="EC" id="2.4.1.25"/>
    </reaction>
</comment>
<dbReference type="InterPro" id="IPR017853">
    <property type="entry name" value="GH"/>
</dbReference>
<dbReference type="NCBIfam" id="NF011080">
    <property type="entry name" value="PRK14508.1-3"/>
    <property type="match status" value="1"/>
</dbReference>
<accession>A0AAU9EB94</accession>
<dbReference type="Pfam" id="PF02446">
    <property type="entry name" value="Glyco_hydro_77"/>
    <property type="match status" value="1"/>
</dbReference>
<evidence type="ECO:0000256" key="9">
    <source>
        <dbReference type="ARBA" id="ARBA00031501"/>
    </source>
</evidence>
<evidence type="ECO:0000256" key="8">
    <source>
        <dbReference type="ARBA" id="ARBA00031423"/>
    </source>
</evidence>
<evidence type="ECO:0000313" key="12">
    <source>
        <dbReference type="Proteomes" id="UP001321786"/>
    </source>
</evidence>
<dbReference type="EC" id="2.4.1.25" evidence="3 10"/>
<dbReference type="SUPFAM" id="SSF51445">
    <property type="entry name" value="(Trans)glycosidases"/>
    <property type="match status" value="1"/>
</dbReference>
<dbReference type="PANTHER" id="PTHR32438">
    <property type="entry name" value="4-ALPHA-GLUCANOTRANSFERASE DPE1, CHLOROPLASTIC/AMYLOPLASTIC"/>
    <property type="match status" value="1"/>
</dbReference>
<dbReference type="RefSeq" id="WP_338536179.1">
    <property type="nucleotide sequence ID" value="NZ_AP028654.1"/>
</dbReference>
<evidence type="ECO:0000313" key="11">
    <source>
        <dbReference type="EMBL" id="BEP27812.1"/>
    </source>
</evidence>
<name>A0AAU9EB94_9FIRM</name>
<dbReference type="KEGG" id="hprf:HLPR_01430"/>
<evidence type="ECO:0000256" key="1">
    <source>
        <dbReference type="ARBA" id="ARBA00000439"/>
    </source>
</evidence>
<sequence length="499" mass="58399">MDKRSSGILLHISSLPSNYGIGAFGKEAYKFVDFLVESGQSFWQILPLGITGFGDSPYQSVSAFAGNYYFIDLDKLVEEGFIKKEDLIGLDFKDSDDFVNYDKIYDTRLPLLRKAYKNKFSKVKKDVYKFVKLEKIWLEDFALYMALKTKFNRKTWQEWDLAYRDRDEEALEAFKIEHKEEVEFWYFVQYLFFKQWDELKNYANSSGVEFIGDLPIYVAEDSSDVWASPELYKLNNMKKPIFVSGCPPDDFAITGQLWGNPIYDWKAMKKNGYKWWIERMDASSRLFDIVRIDHFRGFEAYWEIPSGDKTAENGEWVKGPGVELFDAIKKALGSLRIIAEDLGYLTKEFHEFKDATGFPGMNLLQFAFDARDENNYLPHAYIKNSVVYTGTHDNNTTFGWFTNDAKDEEVEYAKEYLRLTEEEGYAFGFIRACFSSVSNLAIIPMQDYLELDEKARFNIPSTIGGNWIWRMKKDAITKKLTQKIYKLTKTYWRLNKNVK</sequence>
<evidence type="ECO:0000256" key="10">
    <source>
        <dbReference type="RuleBase" id="RU361207"/>
    </source>
</evidence>
<dbReference type="AlphaFoldDB" id="A0AAU9EB94"/>
<comment type="similarity">
    <text evidence="2 10">Belongs to the disproportionating enzyme family.</text>
</comment>
<dbReference type="EMBL" id="AP028654">
    <property type="protein sequence ID" value="BEP27812.1"/>
    <property type="molecule type" value="Genomic_DNA"/>
</dbReference>
<dbReference type="PANTHER" id="PTHR32438:SF5">
    <property type="entry name" value="4-ALPHA-GLUCANOTRANSFERASE DPE1, CHLOROPLASTIC_AMYLOPLASTIC"/>
    <property type="match status" value="1"/>
</dbReference>